<accession>A0A7K1GK22</accession>
<evidence type="ECO:0000313" key="1">
    <source>
        <dbReference type="EMBL" id="MTH29232.1"/>
    </source>
</evidence>
<comment type="caution">
    <text evidence="1">The sequence shown here is derived from an EMBL/GenBank/DDBJ whole genome shotgun (WGS) entry which is preliminary data.</text>
</comment>
<proteinExistence type="predicted"/>
<dbReference type="EMBL" id="WMJY01000007">
    <property type="protein sequence ID" value="MTH29232.1"/>
    <property type="molecule type" value="Genomic_DNA"/>
</dbReference>
<sequence length="279" mass="32069">MVEKLLALQERIYTYYNREYPFSLSYSPRISFAKLGEFYELNYFGDGYDEDITLSPDEIEQNDDLDFAFCAVLDFIIAHPNSFVSLNFNGPDAGANGVRNWNFNRLVESGVVLSHVKSFKVGLTNMGDHHVTLIGEYDLEEGVIAKLVAKMPKLKVLQMPSAPDKSFFELDNLKIEELVIQSGLNHQNFVTNLSRSKNMRSLRLLDFTDVFEMAEDTGKTKFTSVMEYMELFKSELFQHTPNFLFKLRDCHLSVSNSSMLKRLANVQLLHIVEVPGRYR</sequence>
<dbReference type="Proteomes" id="UP000488936">
    <property type="component" value="Unassembled WGS sequence"/>
</dbReference>
<gene>
    <name evidence="1" type="ORF">GJV77_04755</name>
</gene>
<dbReference type="AlphaFoldDB" id="A0A7K1GK22"/>
<evidence type="ECO:0000313" key="2">
    <source>
        <dbReference type="Proteomes" id="UP000488936"/>
    </source>
</evidence>
<reference evidence="1 2" key="1">
    <citation type="journal article" date="2006" name="Int. J. Syst. Evol. Microbiol.">
        <title>Myroides pelagicus sp. nov., isolated from seawater in Thailand.</title>
        <authorList>
            <person name="Yoon J."/>
            <person name="Maneerat S."/>
            <person name="Kawai F."/>
            <person name="Yokota A."/>
        </authorList>
    </citation>
    <scope>NUCLEOTIDE SEQUENCE [LARGE SCALE GENOMIC DNA]</scope>
    <source>
        <strain evidence="1 2">SM1T</strain>
    </source>
</reference>
<protein>
    <recommendedName>
        <fullName evidence="3">DUF38 domain-containing protein</fullName>
    </recommendedName>
</protein>
<dbReference type="RefSeq" id="WP_155035212.1">
    <property type="nucleotide sequence ID" value="NZ_JAYMMG010000007.1"/>
</dbReference>
<evidence type="ECO:0008006" key="3">
    <source>
        <dbReference type="Google" id="ProtNLM"/>
    </source>
</evidence>
<organism evidence="1 2">
    <name type="scientific">Myroides pelagicus</name>
    <dbReference type="NCBI Taxonomy" id="270914"/>
    <lineage>
        <taxon>Bacteria</taxon>
        <taxon>Pseudomonadati</taxon>
        <taxon>Bacteroidota</taxon>
        <taxon>Flavobacteriia</taxon>
        <taxon>Flavobacteriales</taxon>
        <taxon>Flavobacteriaceae</taxon>
        <taxon>Myroides</taxon>
    </lineage>
</organism>
<dbReference type="OrthoDB" id="1422304at2"/>
<keyword evidence="2" id="KW-1185">Reference proteome</keyword>
<name>A0A7K1GK22_9FLAO</name>